<proteinExistence type="inferred from homology"/>
<feature type="transmembrane region" description="Helical" evidence="7">
    <location>
        <begin position="85"/>
        <end position="110"/>
    </location>
</feature>
<evidence type="ECO:0008006" key="10">
    <source>
        <dbReference type="Google" id="ProtNLM"/>
    </source>
</evidence>
<feature type="transmembrane region" description="Helical" evidence="7">
    <location>
        <begin position="9"/>
        <end position="27"/>
    </location>
</feature>
<sequence length="334" mass="37957">MVRKVGQEVLILFVLFSYLFCYVFIDFTNLSSLFHKVPKELLNMNTIFISLFLEALPFVLIGIIVSSIIHVFVKPETISKILPKNAFLAFIPVAFIGMIMPVCECGIVPIVRSLIKKGMPAYIGIVFLSSVPIINPIVFTSTYYAFQSNSQMAFLRLGLAFIVVLLIGFFTLLFYRNKNVLLETLEKKENHNHVHHIHSKTSRISEVISHISSEFFSTCKFLIIGGLVTSVFQTFLDRSLLIHLADHSNLSSFVMMGLGYFLSLCSGSDAFIAASFSSTFHVKSILAFLIFGAMIDLKNTFMMFAYFKKRFVFFYIFLTASVVFIVTSIWNLYW</sequence>
<keyword evidence="6 7" id="KW-0472">Membrane</keyword>
<evidence type="ECO:0000256" key="1">
    <source>
        <dbReference type="ARBA" id="ARBA00004651"/>
    </source>
</evidence>
<feature type="transmembrane region" description="Helical" evidence="7">
    <location>
        <begin position="122"/>
        <end position="146"/>
    </location>
</feature>
<organism evidence="8 9">
    <name type="scientific">Gottfriedia luciferensis</name>
    <dbReference type="NCBI Taxonomy" id="178774"/>
    <lineage>
        <taxon>Bacteria</taxon>
        <taxon>Bacillati</taxon>
        <taxon>Bacillota</taxon>
        <taxon>Bacilli</taxon>
        <taxon>Bacillales</taxon>
        <taxon>Bacillaceae</taxon>
        <taxon>Gottfriedia</taxon>
    </lineage>
</organism>
<dbReference type="PANTHER" id="PTHR34184:SF4">
    <property type="entry name" value="UPF0718 PROTEIN YCGR"/>
    <property type="match status" value="1"/>
</dbReference>
<evidence type="ECO:0000313" key="9">
    <source>
        <dbReference type="Proteomes" id="UP000094580"/>
    </source>
</evidence>
<keyword evidence="9" id="KW-1185">Reference proteome</keyword>
<evidence type="ECO:0000256" key="7">
    <source>
        <dbReference type="SAM" id="Phobius"/>
    </source>
</evidence>
<feature type="transmembrane region" description="Helical" evidence="7">
    <location>
        <begin position="312"/>
        <end position="333"/>
    </location>
</feature>
<dbReference type="EMBL" id="MDKC01000032">
    <property type="protein sequence ID" value="ODG90957.1"/>
    <property type="molecule type" value="Genomic_DNA"/>
</dbReference>
<protein>
    <recommendedName>
        <fullName evidence="10">Permease</fullName>
    </recommendedName>
</protein>
<comment type="similarity">
    <text evidence="2">Belongs to the UPF0718 family.</text>
</comment>
<evidence type="ECO:0000256" key="3">
    <source>
        <dbReference type="ARBA" id="ARBA00022475"/>
    </source>
</evidence>
<comment type="subcellular location">
    <subcellularLocation>
        <location evidence="1">Cell membrane</location>
        <topology evidence="1">Multi-pass membrane protein</topology>
    </subcellularLocation>
</comment>
<evidence type="ECO:0000256" key="5">
    <source>
        <dbReference type="ARBA" id="ARBA00022989"/>
    </source>
</evidence>
<dbReference type="PANTHER" id="PTHR34184">
    <property type="entry name" value="UPF0718 PROTEIN YCGR"/>
    <property type="match status" value="1"/>
</dbReference>
<keyword evidence="3" id="KW-1003">Cell membrane</keyword>
<keyword evidence="4 7" id="KW-0812">Transmembrane</keyword>
<dbReference type="InterPro" id="IPR052923">
    <property type="entry name" value="UPF0718"/>
</dbReference>
<feature type="transmembrane region" description="Helical" evidence="7">
    <location>
        <begin position="153"/>
        <end position="175"/>
    </location>
</feature>
<dbReference type="Pfam" id="PF03773">
    <property type="entry name" value="ArsP_1"/>
    <property type="match status" value="1"/>
</dbReference>
<evidence type="ECO:0000256" key="2">
    <source>
        <dbReference type="ARBA" id="ARBA00006386"/>
    </source>
</evidence>
<gene>
    <name evidence="8" type="ORF">BED47_07925</name>
</gene>
<dbReference type="RefSeq" id="WP_069034351.1">
    <property type="nucleotide sequence ID" value="NZ_MDKC01000032.1"/>
</dbReference>
<evidence type="ECO:0000256" key="4">
    <source>
        <dbReference type="ARBA" id="ARBA00022692"/>
    </source>
</evidence>
<reference evidence="8 9" key="1">
    <citation type="submission" date="2016-07" db="EMBL/GenBank/DDBJ databases">
        <authorList>
            <person name="Townsley L."/>
            <person name="Shank E.A."/>
        </authorList>
    </citation>
    <scope>NUCLEOTIDE SEQUENCE [LARGE SCALE GENOMIC DNA]</scope>
    <source>
        <strain evidence="8 9">CH01</strain>
    </source>
</reference>
<evidence type="ECO:0000256" key="6">
    <source>
        <dbReference type="ARBA" id="ARBA00023136"/>
    </source>
</evidence>
<keyword evidence="5 7" id="KW-1133">Transmembrane helix</keyword>
<feature type="transmembrane region" description="Helical" evidence="7">
    <location>
        <begin position="47"/>
        <end position="73"/>
    </location>
</feature>
<dbReference type="InterPro" id="IPR005524">
    <property type="entry name" value="DUF318"/>
</dbReference>
<name>A0ABX2ZR36_9BACI</name>
<dbReference type="Proteomes" id="UP000094580">
    <property type="component" value="Unassembled WGS sequence"/>
</dbReference>
<comment type="caution">
    <text evidence="8">The sequence shown here is derived from an EMBL/GenBank/DDBJ whole genome shotgun (WGS) entry which is preliminary data.</text>
</comment>
<evidence type="ECO:0000313" key="8">
    <source>
        <dbReference type="EMBL" id="ODG90957.1"/>
    </source>
</evidence>
<accession>A0ABX2ZR36</accession>